<dbReference type="RefSeq" id="WP_116224290.1">
    <property type="nucleotide sequence ID" value="NZ_AP018437.1"/>
</dbReference>
<dbReference type="Gene3D" id="3.40.710.10">
    <property type="entry name" value="DD-peptidase/beta-lactamase superfamily"/>
    <property type="match status" value="1"/>
</dbReference>
<dbReference type="InterPro" id="IPR000871">
    <property type="entry name" value="Beta-lactam_class-A"/>
</dbReference>
<dbReference type="GO" id="GO:0046677">
    <property type="term" value="P:response to antibiotic"/>
    <property type="evidence" value="ECO:0007669"/>
    <property type="project" value="InterPro"/>
</dbReference>
<dbReference type="Pfam" id="PF13354">
    <property type="entry name" value="Beta-lactamase2"/>
    <property type="match status" value="1"/>
</dbReference>
<keyword evidence="4" id="KW-1185">Reference proteome</keyword>
<feature type="transmembrane region" description="Helical" evidence="1">
    <location>
        <begin position="7"/>
        <end position="29"/>
    </location>
</feature>
<evidence type="ECO:0000259" key="2">
    <source>
        <dbReference type="Pfam" id="PF13354"/>
    </source>
</evidence>
<protein>
    <submittedName>
        <fullName evidence="3">Beta-lactamase class A</fullName>
    </submittedName>
</protein>
<dbReference type="SUPFAM" id="SSF56601">
    <property type="entry name" value="beta-lactamase/transpeptidase-like"/>
    <property type="match status" value="1"/>
</dbReference>
<keyword evidence="1" id="KW-0812">Transmembrane</keyword>
<feature type="domain" description="Beta-lactamase class A catalytic" evidence="2">
    <location>
        <begin position="286"/>
        <end position="463"/>
    </location>
</feature>
<gene>
    <name evidence="3" type="ORF">DFR64_1027</name>
</gene>
<keyword evidence="1" id="KW-1133">Transmembrane helix</keyword>
<dbReference type="OrthoDB" id="138826at2"/>
<dbReference type="GO" id="GO:0030655">
    <property type="term" value="P:beta-lactam antibiotic catabolic process"/>
    <property type="evidence" value="ECO:0007669"/>
    <property type="project" value="InterPro"/>
</dbReference>
<keyword evidence="1" id="KW-0472">Membrane</keyword>
<name>A0A347ZSK2_9CHLR</name>
<dbReference type="Proteomes" id="UP000256388">
    <property type="component" value="Unassembled WGS sequence"/>
</dbReference>
<dbReference type="InterPro" id="IPR012338">
    <property type="entry name" value="Beta-lactam/transpept-like"/>
</dbReference>
<dbReference type="EMBL" id="QUMS01000001">
    <property type="protein sequence ID" value="REG11150.1"/>
    <property type="molecule type" value="Genomic_DNA"/>
</dbReference>
<dbReference type="AlphaFoldDB" id="A0A347ZSK2"/>
<dbReference type="PANTHER" id="PTHR35333">
    <property type="entry name" value="BETA-LACTAMASE"/>
    <property type="match status" value="1"/>
</dbReference>
<evidence type="ECO:0000313" key="4">
    <source>
        <dbReference type="Proteomes" id="UP000256388"/>
    </source>
</evidence>
<dbReference type="InterPro" id="IPR045155">
    <property type="entry name" value="Beta-lactam_cat"/>
</dbReference>
<accession>A0A347ZSK2</accession>
<evidence type="ECO:0000256" key="1">
    <source>
        <dbReference type="SAM" id="Phobius"/>
    </source>
</evidence>
<dbReference type="GO" id="GO:0008800">
    <property type="term" value="F:beta-lactamase activity"/>
    <property type="evidence" value="ECO:0007669"/>
    <property type="project" value="InterPro"/>
</dbReference>
<sequence>MKTNRFNLIRWGAIALIVASVILLVFQLIQFSKLRAGFPAGTTIGGIAVGGLEQEEAANRVRQAYTTSIDLVYKDQHIHAKPSQIGFDIDVESMVAAADQQRVELPFWSSFWAYLWNKTPESKETPLVATIDENRLRLYLMDEIASRYDEIPESSQPVAGTINFQYGKPGSVMDVEKSLPVVERAMKSPSDRVAQLIINEVDPPRPSLQNLEILIKQILDQAQFDGLTEVYILDLENREEINFAYEAGQDYDPGIVFTAASTIKIPIMVATFNALDEPTPQGAVNLIEQMIELSENPPGDTLMETYLDPTLGPLVVTEDLQDLGLENTFMAGEFYTGAPLLQRFLTPANQRLDYDTDPDEYNQTTTSDMGMLLDDIYQCAQTGGGSFAAVFPGKLSQSECQSMITYLNQNKIAQLLQAGLPDGTQFAHKHGWTTDYTTGVIRSMIDAGIVFSPGGNYVIVTAMYQPTQLIWDIANVLFARISQATYNYFNIPS</sequence>
<comment type="caution">
    <text evidence="3">The sequence shown here is derived from an EMBL/GenBank/DDBJ whole genome shotgun (WGS) entry which is preliminary data.</text>
</comment>
<organism evidence="3 4">
    <name type="scientific">Pelolinea submarina</name>
    <dbReference type="NCBI Taxonomy" id="913107"/>
    <lineage>
        <taxon>Bacteria</taxon>
        <taxon>Bacillati</taxon>
        <taxon>Chloroflexota</taxon>
        <taxon>Anaerolineae</taxon>
        <taxon>Anaerolineales</taxon>
        <taxon>Anaerolineaceae</taxon>
        <taxon>Pelolinea</taxon>
    </lineage>
</organism>
<dbReference type="PANTHER" id="PTHR35333:SF3">
    <property type="entry name" value="BETA-LACTAMASE-TYPE TRANSPEPTIDASE FOLD CONTAINING PROTEIN"/>
    <property type="match status" value="1"/>
</dbReference>
<evidence type="ECO:0000313" key="3">
    <source>
        <dbReference type="EMBL" id="REG11150.1"/>
    </source>
</evidence>
<reference evidence="3 4" key="1">
    <citation type="submission" date="2018-08" db="EMBL/GenBank/DDBJ databases">
        <title>Genomic Encyclopedia of Type Strains, Phase IV (KMG-IV): sequencing the most valuable type-strain genomes for metagenomic binning, comparative biology and taxonomic classification.</title>
        <authorList>
            <person name="Goeker M."/>
        </authorList>
    </citation>
    <scope>NUCLEOTIDE SEQUENCE [LARGE SCALE GENOMIC DNA]</scope>
    <source>
        <strain evidence="3 4">DSM 23923</strain>
    </source>
</reference>
<proteinExistence type="predicted"/>